<keyword evidence="2" id="KW-0808">Transferase</keyword>
<dbReference type="GO" id="GO:0016740">
    <property type="term" value="F:transferase activity"/>
    <property type="evidence" value="ECO:0007669"/>
    <property type="project" value="UniProtKB-KW"/>
</dbReference>
<dbReference type="AlphaFoldDB" id="A0A1D1Y921"/>
<protein>
    <submittedName>
        <fullName evidence="2">(Dimethylallyl)adenosine tRNA methylthiotransferase MiaB</fullName>
    </submittedName>
</protein>
<evidence type="ECO:0000256" key="1">
    <source>
        <dbReference type="SAM" id="MobiDB-lite"/>
    </source>
</evidence>
<dbReference type="EMBL" id="GDJX01016828">
    <property type="protein sequence ID" value="JAT51108.1"/>
    <property type="molecule type" value="Transcribed_RNA"/>
</dbReference>
<feature type="region of interest" description="Disordered" evidence="1">
    <location>
        <begin position="59"/>
        <end position="78"/>
    </location>
</feature>
<feature type="non-terminal residue" evidence="2">
    <location>
        <position position="1"/>
    </location>
</feature>
<name>A0A1D1Y921_9ARAE</name>
<feature type="region of interest" description="Disordered" evidence="1">
    <location>
        <begin position="84"/>
        <end position="103"/>
    </location>
</feature>
<evidence type="ECO:0000313" key="2">
    <source>
        <dbReference type="EMBL" id="JAT51108.1"/>
    </source>
</evidence>
<feature type="compositionally biased region" description="Basic and acidic residues" evidence="1">
    <location>
        <begin position="64"/>
        <end position="75"/>
    </location>
</feature>
<accession>A0A1D1Y921</accession>
<sequence length="103" mass="11435">NISEVFVSKADQLPSERPDAPVSSLFTVAFFPASSSQTAPAFPLLFRRKVTPATVYNRRYTRKKGGEKEAHERKPTPTRACKAFATTPRASERQHLPRCGVST</sequence>
<organism evidence="2">
    <name type="scientific">Anthurium amnicola</name>
    <dbReference type="NCBI Taxonomy" id="1678845"/>
    <lineage>
        <taxon>Eukaryota</taxon>
        <taxon>Viridiplantae</taxon>
        <taxon>Streptophyta</taxon>
        <taxon>Embryophyta</taxon>
        <taxon>Tracheophyta</taxon>
        <taxon>Spermatophyta</taxon>
        <taxon>Magnoliopsida</taxon>
        <taxon>Liliopsida</taxon>
        <taxon>Araceae</taxon>
        <taxon>Pothoideae</taxon>
        <taxon>Potheae</taxon>
        <taxon>Anthurium</taxon>
    </lineage>
</organism>
<proteinExistence type="predicted"/>
<gene>
    <name evidence="2" type="primary">miaB_5</name>
    <name evidence="2" type="ORF">g.2126</name>
</gene>
<reference evidence="2" key="1">
    <citation type="submission" date="2015-07" db="EMBL/GenBank/DDBJ databases">
        <title>Transcriptome Assembly of Anthurium amnicola.</title>
        <authorList>
            <person name="Suzuki J."/>
        </authorList>
    </citation>
    <scope>NUCLEOTIDE SEQUENCE</scope>
</reference>